<dbReference type="Proteomes" id="UP000237105">
    <property type="component" value="Unassembled WGS sequence"/>
</dbReference>
<sequence length="160" mass="18632">MCCRSFIDIVLWSSYSVISLCSPETLDTELGKSVQAIVNQETRELMSPIDYFKSCYLKPSDWQNEQRWLRLGQRRSLKLSLVLSLSLGMTITTLKQQLAKKDVEHAWQIYETQQQMAEKEAENQRRLEETLRQLNEQSRMLQILIAKLGIEMPLAPPIEL</sequence>
<comment type="caution">
    <text evidence="2">The sequence shown here is derived from an EMBL/GenBank/DDBJ whole genome shotgun (WGS) entry which is preliminary data.</text>
</comment>
<keyword evidence="3" id="KW-1185">Reference proteome</keyword>
<organism evidence="2 3">
    <name type="scientific">Parasponia andersonii</name>
    <name type="common">Sponia andersonii</name>
    <dbReference type="NCBI Taxonomy" id="3476"/>
    <lineage>
        <taxon>Eukaryota</taxon>
        <taxon>Viridiplantae</taxon>
        <taxon>Streptophyta</taxon>
        <taxon>Embryophyta</taxon>
        <taxon>Tracheophyta</taxon>
        <taxon>Spermatophyta</taxon>
        <taxon>Magnoliopsida</taxon>
        <taxon>eudicotyledons</taxon>
        <taxon>Gunneridae</taxon>
        <taxon>Pentapetalae</taxon>
        <taxon>rosids</taxon>
        <taxon>fabids</taxon>
        <taxon>Rosales</taxon>
        <taxon>Cannabaceae</taxon>
        <taxon>Parasponia</taxon>
    </lineage>
</organism>
<dbReference type="EMBL" id="JXTB01000220">
    <property type="protein sequence ID" value="PON52381.1"/>
    <property type="molecule type" value="Genomic_DNA"/>
</dbReference>
<keyword evidence="1" id="KW-0175">Coiled coil</keyword>
<accession>A0A2P5BUC4</accession>
<gene>
    <name evidence="2" type="ORF">PanWU01x14_209750</name>
</gene>
<evidence type="ECO:0000313" key="2">
    <source>
        <dbReference type="EMBL" id="PON52381.1"/>
    </source>
</evidence>
<evidence type="ECO:0000313" key="3">
    <source>
        <dbReference type="Proteomes" id="UP000237105"/>
    </source>
</evidence>
<name>A0A2P5BUC4_PARAD</name>
<dbReference type="AlphaFoldDB" id="A0A2P5BUC4"/>
<reference evidence="3" key="1">
    <citation type="submission" date="2016-06" db="EMBL/GenBank/DDBJ databases">
        <title>Parallel loss of symbiosis genes in relatives of nitrogen-fixing non-legume Parasponia.</title>
        <authorList>
            <person name="Van Velzen R."/>
            <person name="Holmer R."/>
            <person name="Bu F."/>
            <person name="Rutten L."/>
            <person name="Van Zeijl A."/>
            <person name="Liu W."/>
            <person name="Santuari L."/>
            <person name="Cao Q."/>
            <person name="Sharma T."/>
            <person name="Shen D."/>
            <person name="Roswanjaya Y."/>
            <person name="Wardhani T."/>
            <person name="Kalhor M.S."/>
            <person name="Jansen J."/>
            <person name="Van den Hoogen J."/>
            <person name="Gungor B."/>
            <person name="Hartog M."/>
            <person name="Hontelez J."/>
            <person name="Verver J."/>
            <person name="Yang W.-C."/>
            <person name="Schijlen E."/>
            <person name="Repin R."/>
            <person name="Schilthuizen M."/>
            <person name="Schranz E."/>
            <person name="Heidstra R."/>
            <person name="Miyata K."/>
            <person name="Fedorova E."/>
            <person name="Kohlen W."/>
            <person name="Bisseling T."/>
            <person name="Smit S."/>
            <person name="Geurts R."/>
        </authorList>
    </citation>
    <scope>NUCLEOTIDE SEQUENCE [LARGE SCALE GENOMIC DNA]</scope>
    <source>
        <strain evidence="3">cv. WU1-14</strain>
    </source>
</reference>
<proteinExistence type="predicted"/>
<protein>
    <submittedName>
        <fullName evidence="2">Uncharacterized protein</fullName>
    </submittedName>
</protein>
<evidence type="ECO:0000256" key="1">
    <source>
        <dbReference type="SAM" id="Coils"/>
    </source>
</evidence>
<feature type="coiled-coil region" evidence="1">
    <location>
        <begin position="110"/>
        <end position="147"/>
    </location>
</feature>